<evidence type="ECO:0000256" key="3">
    <source>
        <dbReference type="SAM" id="MobiDB-lite"/>
    </source>
</evidence>
<dbReference type="Pfam" id="PF24681">
    <property type="entry name" value="Kelch_KLHDC2_KLHL20_DRC7"/>
    <property type="match status" value="2"/>
</dbReference>
<evidence type="ECO:0000313" key="4">
    <source>
        <dbReference type="EMBL" id="CAG6709614.1"/>
    </source>
</evidence>
<dbReference type="EMBL" id="HBUF01346256">
    <property type="protein sequence ID" value="CAG6709616.1"/>
    <property type="molecule type" value="Transcribed_RNA"/>
</dbReference>
<evidence type="ECO:0000256" key="1">
    <source>
        <dbReference type="ARBA" id="ARBA00022441"/>
    </source>
</evidence>
<keyword evidence="1" id="KW-0880">Kelch repeat</keyword>
<dbReference type="Gene3D" id="2.120.10.80">
    <property type="entry name" value="Kelch-type beta propeller"/>
    <property type="match status" value="2"/>
</dbReference>
<feature type="region of interest" description="Disordered" evidence="3">
    <location>
        <begin position="177"/>
        <end position="205"/>
    </location>
</feature>
<sequence length="452" mass="50925">MSNPYKRLKLLYSSWRMNNDSNSSEQNDIKSNSTSEDVYKFQPFKLCLEYKTDIKKAVKYPNNFPMPRSGHRIVCNSRYIISYGGYNPRSVGSNNRVQSNELYKEIWKFDCVHKKWRLLDVANTPPYAASNCCTLIGNNILTIFGGTSFPFGEESGNDLYVLDMTEEEKFTIVTGDQAERGAEGEAGEEEAAAQEERGSKPPGRYGQAVVVNENYLYSIGGTTGFVYSMDVHRLCLTTHRWSTLYNSDLFGPGDPEPRYRHEAVYFQGHIYVLGGGTEARVFSLEDIHSFDTSSRVWATSHTSPDPLSLSYPAPRKCHGLVQAASTPSTLFILGGVGGGDVLDDVWRLDLLRLQWTRLPLRLPNKVYFHATTVSPQDKVYMFGGITCTTSGPDDDSSSGSNETSATERTADLYSTYLTIPRLREICLEAVKYYYKKHTYETRLVESYGISLR</sequence>
<dbReference type="GO" id="GO:0032874">
    <property type="term" value="P:positive regulation of stress-activated MAPK cascade"/>
    <property type="evidence" value="ECO:0007669"/>
    <property type="project" value="TreeGrafter"/>
</dbReference>
<name>A0A8D8UPQ2_9HEMI</name>
<accession>A0A8D8UPQ2</accession>
<dbReference type="EMBL" id="HBUF01346254">
    <property type="protein sequence ID" value="CAG6709612.1"/>
    <property type="molecule type" value="Transcribed_RNA"/>
</dbReference>
<protein>
    <submittedName>
        <fullName evidence="4">Kelch domain-containing protein 10 homolog</fullName>
    </submittedName>
</protein>
<dbReference type="AlphaFoldDB" id="A0A8D8UPQ2"/>
<proteinExistence type="predicted"/>
<keyword evidence="2" id="KW-0677">Repeat</keyword>
<dbReference type="EMBL" id="HBUF01346255">
    <property type="protein sequence ID" value="CAG6709614.1"/>
    <property type="molecule type" value="Transcribed_RNA"/>
</dbReference>
<dbReference type="InterPro" id="IPR052125">
    <property type="entry name" value="KLHDC10"/>
</dbReference>
<evidence type="ECO:0000256" key="2">
    <source>
        <dbReference type="ARBA" id="ARBA00022737"/>
    </source>
</evidence>
<dbReference type="PANTHER" id="PTHR46428:SF1">
    <property type="entry name" value="KELCH DOMAIN-CONTAINING PROTEIN 10"/>
    <property type="match status" value="1"/>
</dbReference>
<reference evidence="4" key="1">
    <citation type="submission" date="2021-05" db="EMBL/GenBank/DDBJ databases">
        <authorList>
            <person name="Alioto T."/>
            <person name="Alioto T."/>
            <person name="Gomez Garrido J."/>
        </authorList>
    </citation>
    <scope>NUCLEOTIDE SEQUENCE</scope>
</reference>
<dbReference type="PANTHER" id="PTHR46428">
    <property type="entry name" value="KELCH DOMAIN-CONTAINING PROTEIN 10"/>
    <property type="match status" value="1"/>
</dbReference>
<dbReference type="InterPro" id="IPR015915">
    <property type="entry name" value="Kelch-typ_b-propeller"/>
</dbReference>
<dbReference type="EMBL" id="HBUF01346257">
    <property type="protein sequence ID" value="CAG6709618.1"/>
    <property type="molecule type" value="Transcribed_RNA"/>
</dbReference>
<organism evidence="4">
    <name type="scientific">Cacopsylla melanoneura</name>
    <dbReference type="NCBI Taxonomy" id="428564"/>
    <lineage>
        <taxon>Eukaryota</taxon>
        <taxon>Metazoa</taxon>
        <taxon>Ecdysozoa</taxon>
        <taxon>Arthropoda</taxon>
        <taxon>Hexapoda</taxon>
        <taxon>Insecta</taxon>
        <taxon>Pterygota</taxon>
        <taxon>Neoptera</taxon>
        <taxon>Paraneoptera</taxon>
        <taxon>Hemiptera</taxon>
        <taxon>Sternorrhyncha</taxon>
        <taxon>Psylloidea</taxon>
        <taxon>Psyllidae</taxon>
        <taxon>Psyllinae</taxon>
        <taxon>Cacopsylla</taxon>
    </lineage>
</organism>
<dbReference type="SUPFAM" id="SSF117281">
    <property type="entry name" value="Kelch motif"/>
    <property type="match status" value="2"/>
</dbReference>